<evidence type="ECO:0000313" key="1">
    <source>
        <dbReference type="EMBL" id="MXO98465.1"/>
    </source>
</evidence>
<keyword evidence="2" id="KW-1185">Reference proteome</keyword>
<organism evidence="1 2">
    <name type="scientific">Croceibacterium xixiisoli</name>
    <dbReference type="NCBI Taxonomy" id="1476466"/>
    <lineage>
        <taxon>Bacteria</taxon>
        <taxon>Pseudomonadati</taxon>
        <taxon>Pseudomonadota</taxon>
        <taxon>Alphaproteobacteria</taxon>
        <taxon>Sphingomonadales</taxon>
        <taxon>Erythrobacteraceae</taxon>
        <taxon>Croceibacterium</taxon>
    </lineage>
</organism>
<accession>A0A6I4TQL8</accession>
<dbReference type="Proteomes" id="UP000469430">
    <property type="component" value="Unassembled WGS sequence"/>
</dbReference>
<sequence length="125" mass="13942">MALPPPQRLASLGLGGDGDEVVAIENVEHCFGVQLDYDMAPNWRTVGDVFTALQSACQSAQQPCMPPAPGDDGSDWHRFAEAICAETGVAPDRIDRDTLLLRRHWHQQKHWPLPSLQLWRRRCSG</sequence>
<protein>
    <submittedName>
        <fullName evidence="1">Uncharacterized protein</fullName>
    </submittedName>
</protein>
<proteinExistence type="predicted"/>
<reference evidence="1 2" key="1">
    <citation type="submission" date="2019-12" db="EMBL/GenBank/DDBJ databases">
        <title>Genomic-based taxomic classification of the family Erythrobacteraceae.</title>
        <authorList>
            <person name="Xu L."/>
        </authorList>
    </citation>
    <scope>NUCLEOTIDE SEQUENCE [LARGE SCALE GENOMIC DNA]</scope>
    <source>
        <strain evidence="1 2">S36</strain>
    </source>
</reference>
<dbReference type="RefSeq" id="WP_235917612.1">
    <property type="nucleotide sequence ID" value="NZ_JBHSCP010000001.1"/>
</dbReference>
<comment type="caution">
    <text evidence="1">The sequence shown here is derived from an EMBL/GenBank/DDBJ whole genome shotgun (WGS) entry which is preliminary data.</text>
</comment>
<name>A0A6I4TQL8_9SPHN</name>
<dbReference type="EMBL" id="WTYJ01000001">
    <property type="protein sequence ID" value="MXO98465.1"/>
    <property type="molecule type" value="Genomic_DNA"/>
</dbReference>
<dbReference type="AlphaFoldDB" id="A0A6I4TQL8"/>
<evidence type="ECO:0000313" key="2">
    <source>
        <dbReference type="Proteomes" id="UP000469430"/>
    </source>
</evidence>
<gene>
    <name evidence="1" type="ORF">GRI97_05625</name>
</gene>